<name>A0ABR4A9R8_9LECA</name>
<gene>
    <name evidence="1" type="ORF">N7G274_005334</name>
</gene>
<proteinExistence type="predicted"/>
<comment type="caution">
    <text evidence="1">The sequence shown here is derived from an EMBL/GenBank/DDBJ whole genome shotgun (WGS) entry which is preliminary data.</text>
</comment>
<evidence type="ECO:0000313" key="2">
    <source>
        <dbReference type="Proteomes" id="UP001590950"/>
    </source>
</evidence>
<protein>
    <submittedName>
        <fullName evidence="1">Uncharacterized protein</fullName>
    </submittedName>
</protein>
<sequence length="116" mass="12814">MLKFTLSMRLSPSVRHKEPLRWISGIELSVGRLGVAVTLIHLLGSSNAKSLLQRAMLGSSSQNTVNRLLQISRLSNVSELDQFLMKAEIADLKRLCRTSVLIWRTSIVSVADPDAA</sequence>
<dbReference type="Proteomes" id="UP001590950">
    <property type="component" value="Unassembled WGS sequence"/>
</dbReference>
<accession>A0ABR4A9R8</accession>
<organism evidence="1 2">
    <name type="scientific">Stereocaulon virgatum</name>
    <dbReference type="NCBI Taxonomy" id="373712"/>
    <lineage>
        <taxon>Eukaryota</taxon>
        <taxon>Fungi</taxon>
        <taxon>Dikarya</taxon>
        <taxon>Ascomycota</taxon>
        <taxon>Pezizomycotina</taxon>
        <taxon>Lecanoromycetes</taxon>
        <taxon>OSLEUM clade</taxon>
        <taxon>Lecanoromycetidae</taxon>
        <taxon>Lecanorales</taxon>
        <taxon>Lecanorineae</taxon>
        <taxon>Stereocaulaceae</taxon>
        <taxon>Stereocaulon</taxon>
    </lineage>
</organism>
<evidence type="ECO:0000313" key="1">
    <source>
        <dbReference type="EMBL" id="KAL2042146.1"/>
    </source>
</evidence>
<dbReference type="EMBL" id="JBEFKJ010000015">
    <property type="protein sequence ID" value="KAL2042146.1"/>
    <property type="molecule type" value="Genomic_DNA"/>
</dbReference>
<keyword evidence="2" id="KW-1185">Reference proteome</keyword>
<reference evidence="1 2" key="1">
    <citation type="submission" date="2024-09" db="EMBL/GenBank/DDBJ databases">
        <title>Rethinking Asexuality: The Enigmatic Case of Functional Sexual Genes in Lepraria (Stereocaulaceae).</title>
        <authorList>
            <person name="Doellman M."/>
            <person name="Sun Y."/>
            <person name="Barcenas-Pena A."/>
            <person name="Lumbsch H.T."/>
            <person name="Grewe F."/>
        </authorList>
    </citation>
    <scope>NUCLEOTIDE SEQUENCE [LARGE SCALE GENOMIC DNA]</scope>
    <source>
        <strain evidence="1 2">Mercado 3170</strain>
    </source>
</reference>